<dbReference type="EMBL" id="WSRS01000070">
    <property type="protein sequence ID" value="MVX59426.1"/>
    <property type="molecule type" value="Genomic_DNA"/>
</dbReference>
<evidence type="ECO:0000256" key="2">
    <source>
        <dbReference type="ARBA" id="ARBA00022741"/>
    </source>
</evidence>
<evidence type="ECO:0000313" key="5">
    <source>
        <dbReference type="EMBL" id="MVX59426.1"/>
    </source>
</evidence>
<dbReference type="PROSITE" id="PS50893">
    <property type="entry name" value="ABC_TRANSPORTER_2"/>
    <property type="match status" value="1"/>
</dbReference>
<dbReference type="CDD" id="cd03230">
    <property type="entry name" value="ABC_DR_subfamily_A"/>
    <property type="match status" value="1"/>
</dbReference>
<dbReference type="InterPro" id="IPR027417">
    <property type="entry name" value="P-loop_NTPase"/>
</dbReference>
<dbReference type="GO" id="GO:0005524">
    <property type="term" value="F:ATP binding"/>
    <property type="evidence" value="ECO:0007669"/>
    <property type="project" value="UniProtKB-KW"/>
</dbReference>
<dbReference type="InterPro" id="IPR003439">
    <property type="entry name" value="ABC_transporter-like_ATP-bd"/>
</dbReference>
<name>A0A7X3KC90_9STRE</name>
<dbReference type="SMART" id="SM00382">
    <property type="entry name" value="AAA"/>
    <property type="match status" value="1"/>
</dbReference>
<evidence type="ECO:0000256" key="3">
    <source>
        <dbReference type="ARBA" id="ARBA00022840"/>
    </source>
</evidence>
<gene>
    <name evidence="5" type="ORF">E5983_07235</name>
</gene>
<organism evidence="5 6">
    <name type="scientific">Streptococcus danieliae</name>
    <dbReference type="NCBI Taxonomy" id="747656"/>
    <lineage>
        <taxon>Bacteria</taxon>
        <taxon>Bacillati</taxon>
        <taxon>Bacillota</taxon>
        <taxon>Bacilli</taxon>
        <taxon>Lactobacillales</taxon>
        <taxon>Streptococcaceae</taxon>
        <taxon>Streptococcus</taxon>
    </lineage>
</organism>
<reference evidence="5 6" key="1">
    <citation type="submission" date="2019-12" db="EMBL/GenBank/DDBJ databases">
        <title>Microbes associate with the intestines of laboratory mice.</title>
        <authorList>
            <person name="Navarre W."/>
            <person name="Wong E."/>
        </authorList>
    </citation>
    <scope>NUCLEOTIDE SEQUENCE [LARGE SCALE GENOMIC DNA]</scope>
    <source>
        <strain evidence="5 6">NM51_B2-22</strain>
    </source>
</reference>
<dbReference type="InterPro" id="IPR003593">
    <property type="entry name" value="AAA+_ATPase"/>
</dbReference>
<feature type="domain" description="ABC transporter" evidence="4">
    <location>
        <begin position="7"/>
        <end position="233"/>
    </location>
</feature>
<dbReference type="PANTHER" id="PTHR42711">
    <property type="entry name" value="ABC TRANSPORTER ATP-BINDING PROTEIN"/>
    <property type="match status" value="1"/>
</dbReference>
<dbReference type="OrthoDB" id="9804819at2"/>
<dbReference type="RefSeq" id="WP_160333201.1">
    <property type="nucleotide sequence ID" value="NZ_WSRS01000070.1"/>
</dbReference>
<sequence length="282" mass="30802">MSVGQAIEIRGIRKKFGTFTALDDISFVIESGEIFGFLGPSGSGKTTMINILTGQLSSDGGQATILGKNSGELSADELEQIGLVGDTSGFYEKMTLYKNLLFYSKFHGIPTSRVDELLQKVGLYESRNKVAEKLSTGMKQRMFLVRALINQPKVLFLDEPTSGLDPATSRTIHDLILELKAAGTTIFLTTHDMHEATLLCDHLALLHKGRLVEEGNPADLIQKYNTDKKVTLDYEDGSQKVLAFTDLATALADLLEDLVSIHSCEPTLEDIFISLTGGELNV</sequence>
<dbReference type="Proteomes" id="UP000461595">
    <property type="component" value="Unassembled WGS sequence"/>
</dbReference>
<evidence type="ECO:0000256" key="1">
    <source>
        <dbReference type="ARBA" id="ARBA00022448"/>
    </source>
</evidence>
<evidence type="ECO:0000259" key="4">
    <source>
        <dbReference type="PROSITE" id="PS50893"/>
    </source>
</evidence>
<keyword evidence="3 5" id="KW-0067">ATP-binding</keyword>
<proteinExistence type="predicted"/>
<accession>A0A7X3KC90</accession>
<dbReference type="PANTHER" id="PTHR42711:SF13">
    <property type="entry name" value="ABC TRANSPORTER, ATP-BINDING PROTEIN"/>
    <property type="match status" value="1"/>
</dbReference>
<dbReference type="GO" id="GO:0016887">
    <property type="term" value="F:ATP hydrolysis activity"/>
    <property type="evidence" value="ECO:0007669"/>
    <property type="project" value="InterPro"/>
</dbReference>
<protein>
    <submittedName>
        <fullName evidence="5">ATP-binding cassette domain-containing protein</fullName>
    </submittedName>
</protein>
<dbReference type="Pfam" id="PF00005">
    <property type="entry name" value="ABC_tran"/>
    <property type="match status" value="1"/>
</dbReference>
<keyword evidence="2" id="KW-0547">Nucleotide-binding</keyword>
<dbReference type="SUPFAM" id="SSF52540">
    <property type="entry name" value="P-loop containing nucleoside triphosphate hydrolases"/>
    <property type="match status" value="1"/>
</dbReference>
<dbReference type="Gene3D" id="3.40.50.300">
    <property type="entry name" value="P-loop containing nucleotide triphosphate hydrolases"/>
    <property type="match status" value="1"/>
</dbReference>
<dbReference type="InterPro" id="IPR050763">
    <property type="entry name" value="ABC_transporter_ATP-binding"/>
</dbReference>
<evidence type="ECO:0000313" key="6">
    <source>
        <dbReference type="Proteomes" id="UP000461595"/>
    </source>
</evidence>
<comment type="caution">
    <text evidence="5">The sequence shown here is derived from an EMBL/GenBank/DDBJ whole genome shotgun (WGS) entry which is preliminary data.</text>
</comment>
<keyword evidence="1" id="KW-0813">Transport</keyword>
<dbReference type="AlphaFoldDB" id="A0A7X3KC90"/>